<keyword evidence="1 2" id="KW-0694">RNA-binding</keyword>
<organism evidence="5 6">
    <name type="scientific">Apostasia shenzhenica</name>
    <dbReference type="NCBI Taxonomy" id="1088818"/>
    <lineage>
        <taxon>Eukaryota</taxon>
        <taxon>Viridiplantae</taxon>
        <taxon>Streptophyta</taxon>
        <taxon>Embryophyta</taxon>
        <taxon>Tracheophyta</taxon>
        <taxon>Spermatophyta</taxon>
        <taxon>Magnoliopsida</taxon>
        <taxon>Liliopsida</taxon>
        <taxon>Asparagales</taxon>
        <taxon>Orchidaceae</taxon>
        <taxon>Apostasioideae</taxon>
        <taxon>Apostasia</taxon>
    </lineage>
</organism>
<keyword evidence="5" id="KW-0687">Ribonucleoprotein</keyword>
<feature type="region of interest" description="Disordered" evidence="3">
    <location>
        <begin position="1"/>
        <end position="24"/>
    </location>
</feature>
<dbReference type="EMBL" id="KZ451932">
    <property type="protein sequence ID" value="PKA61147.1"/>
    <property type="molecule type" value="Genomic_DNA"/>
</dbReference>
<dbReference type="PANTHER" id="PTHR10501">
    <property type="entry name" value="U1 SMALL NUCLEAR RIBONUCLEOPROTEIN A/U2 SMALL NUCLEAR RIBONUCLEOPROTEIN B"/>
    <property type="match status" value="1"/>
</dbReference>
<accession>A0A2I0B031</accession>
<evidence type="ECO:0000313" key="5">
    <source>
        <dbReference type="EMBL" id="PKA61147.1"/>
    </source>
</evidence>
<evidence type="ECO:0000256" key="3">
    <source>
        <dbReference type="SAM" id="MobiDB-lite"/>
    </source>
</evidence>
<dbReference type="SUPFAM" id="SSF54928">
    <property type="entry name" value="RNA-binding domain, RBD"/>
    <property type="match status" value="1"/>
</dbReference>
<dbReference type="GO" id="GO:1990904">
    <property type="term" value="C:ribonucleoprotein complex"/>
    <property type="evidence" value="ECO:0007669"/>
    <property type="project" value="UniProtKB-KW"/>
</dbReference>
<sequence length="223" mass="24612">MAGDSYNDYTSLQRDSRSIPGYLPPESSGVAPHHLWNSDNPQATSLEYLRNDQLQPRTGAYASGDMTGVGSLAAPGYVGLSAGAVARGYTPFEDPPLLRNDIALGIKPAVADIERFVPRSKAEEILVDESNILFVDGLPSDCTRREVAHLFRPFIGFKEIRVIHKEPRRVGDKNRVLCFVEFDDAKCALTALQALQGYKFDDKKPDAPVLRIQFAKFPFSLPS</sequence>
<dbReference type="SMART" id="SM00360">
    <property type="entry name" value="RRM"/>
    <property type="match status" value="1"/>
</dbReference>
<evidence type="ECO:0000256" key="2">
    <source>
        <dbReference type="PROSITE-ProRule" id="PRU00176"/>
    </source>
</evidence>
<dbReference type="Proteomes" id="UP000236161">
    <property type="component" value="Unassembled WGS sequence"/>
</dbReference>
<reference evidence="5 6" key="1">
    <citation type="journal article" date="2017" name="Nature">
        <title>The Apostasia genome and the evolution of orchids.</title>
        <authorList>
            <person name="Zhang G.Q."/>
            <person name="Liu K.W."/>
            <person name="Li Z."/>
            <person name="Lohaus R."/>
            <person name="Hsiao Y.Y."/>
            <person name="Niu S.C."/>
            <person name="Wang J.Y."/>
            <person name="Lin Y.C."/>
            <person name="Xu Q."/>
            <person name="Chen L.J."/>
            <person name="Yoshida K."/>
            <person name="Fujiwara S."/>
            <person name="Wang Z.W."/>
            <person name="Zhang Y.Q."/>
            <person name="Mitsuda N."/>
            <person name="Wang M."/>
            <person name="Liu G.H."/>
            <person name="Pecoraro L."/>
            <person name="Huang H.X."/>
            <person name="Xiao X.J."/>
            <person name="Lin M."/>
            <person name="Wu X.Y."/>
            <person name="Wu W.L."/>
            <person name="Chen Y.Y."/>
            <person name="Chang S.B."/>
            <person name="Sakamoto S."/>
            <person name="Ohme-Takagi M."/>
            <person name="Yagi M."/>
            <person name="Zeng S.J."/>
            <person name="Shen C.Y."/>
            <person name="Yeh C.M."/>
            <person name="Luo Y.B."/>
            <person name="Tsai W.C."/>
            <person name="Van de Peer Y."/>
            <person name="Liu Z.J."/>
        </authorList>
    </citation>
    <scope>NUCLEOTIDE SEQUENCE [LARGE SCALE GENOMIC DNA]</scope>
    <source>
        <strain evidence="6">cv. Shenzhen</strain>
        <tissue evidence="5">Stem</tissue>
    </source>
</reference>
<dbReference type="Pfam" id="PF00076">
    <property type="entry name" value="RRM_1"/>
    <property type="match status" value="1"/>
</dbReference>
<dbReference type="OrthoDB" id="431169at2759"/>
<dbReference type="Gene3D" id="3.30.70.330">
    <property type="match status" value="1"/>
</dbReference>
<dbReference type="AlphaFoldDB" id="A0A2I0B031"/>
<dbReference type="InterPro" id="IPR035979">
    <property type="entry name" value="RBD_domain_sf"/>
</dbReference>
<dbReference type="PROSITE" id="PS50102">
    <property type="entry name" value="RRM"/>
    <property type="match status" value="1"/>
</dbReference>
<feature type="domain" description="RRM" evidence="4">
    <location>
        <begin position="131"/>
        <end position="217"/>
    </location>
</feature>
<dbReference type="InterPro" id="IPR000504">
    <property type="entry name" value="RRM_dom"/>
</dbReference>
<keyword evidence="6" id="KW-1185">Reference proteome</keyword>
<gene>
    <name evidence="5" type="ORF">AXF42_Ash006043</name>
</gene>
<name>A0A2I0B031_9ASPA</name>
<evidence type="ECO:0000313" key="6">
    <source>
        <dbReference type="Proteomes" id="UP000236161"/>
    </source>
</evidence>
<dbReference type="GO" id="GO:0003723">
    <property type="term" value="F:RNA binding"/>
    <property type="evidence" value="ECO:0007669"/>
    <property type="project" value="UniProtKB-UniRule"/>
</dbReference>
<protein>
    <submittedName>
        <fullName evidence="5">U2 small nuclear ribonucleoprotein B</fullName>
    </submittedName>
</protein>
<dbReference type="InterPro" id="IPR012677">
    <property type="entry name" value="Nucleotide-bd_a/b_plait_sf"/>
</dbReference>
<dbReference type="CDD" id="cd21618">
    <property type="entry name" value="RRM_AtNSRA_like"/>
    <property type="match status" value="1"/>
</dbReference>
<evidence type="ECO:0000259" key="4">
    <source>
        <dbReference type="PROSITE" id="PS50102"/>
    </source>
</evidence>
<evidence type="ECO:0000256" key="1">
    <source>
        <dbReference type="ARBA" id="ARBA00022884"/>
    </source>
</evidence>
<proteinExistence type="predicted"/>